<feature type="active site" description="Glycyl thioester intermediate" evidence="7">
    <location>
        <position position="689"/>
    </location>
</feature>
<dbReference type="Proteomes" id="UP001146793">
    <property type="component" value="Unassembled WGS sequence"/>
</dbReference>
<dbReference type="GO" id="GO:0061630">
    <property type="term" value="F:ubiquitin protein ligase activity"/>
    <property type="evidence" value="ECO:0007669"/>
    <property type="project" value="UniProtKB-EC"/>
</dbReference>
<dbReference type="PANTHER" id="PTHR45700">
    <property type="entry name" value="UBIQUITIN-PROTEIN LIGASE E3C"/>
    <property type="match status" value="1"/>
</dbReference>
<comment type="caution">
    <text evidence="9">The sequence shown here is derived from an EMBL/GenBank/DDBJ whole genome shotgun (WGS) entry which is preliminary data.</text>
</comment>
<dbReference type="Gene3D" id="3.30.2160.10">
    <property type="entry name" value="Hect, E3 ligase catalytic domain"/>
    <property type="match status" value="1"/>
</dbReference>
<dbReference type="Gene3D" id="3.30.2410.10">
    <property type="entry name" value="Hect, E3 ligase catalytic domain"/>
    <property type="match status" value="1"/>
</dbReference>
<dbReference type="SMART" id="SM00119">
    <property type="entry name" value="HECTc"/>
    <property type="match status" value="1"/>
</dbReference>
<comment type="subcellular location">
    <subcellularLocation>
        <location evidence="2">Cytoplasm</location>
    </subcellularLocation>
</comment>
<dbReference type="InterPro" id="IPR044611">
    <property type="entry name" value="E3A/B/C-like"/>
</dbReference>
<dbReference type="GO" id="GO:0005737">
    <property type="term" value="C:cytoplasm"/>
    <property type="evidence" value="ECO:0007669"/>
    <property type="project" value="UniProtKB-SubCell"/>
</dbReference>
<evidence type="ECO:0000313" key="9">
    <source>
        <dbReference type="EMBL" id="KAJ3436384.1"/>
    </source>
</evidence>
<keyword evidence="6 7" id="KW-0833">Ubl conjugation pathway</keyword>
<dbReference type="GO" id="GO:0000209">
    <property type="term" value="P:protein polyubiquitination"/>
    <property type="evidence" value="ECO:0007669"/>
    <property type="project" value="InterPro"/>
</dbReference>
<evidence type="ECO:0000256" key="2">
    <source>
        <dbReference type="ARBA" id="ARBA00004496"/>
    </source>
</evidence>
<dbReference type="PROSITE" id="PS50237">
    <property type="entry name" value="HECT"/>
    <property type="match status" value="1"/>
</dbReference>
<proteinExistence type="predicted"/>
<evidence type="ECO:0000256" key="6">
    <source>
        <dbReference type="ARBA" id="ARBA00022786"/>
    </source>
</evidence>
<evidence type="ECO:0000256" key="1">
    <source>
        <dbReference type="ARBA" id="ARBA00000885"/>
    </source>
</evidence>
<evidence type="ECO:0000313" key="10">
    <source>
        <dbReference type="Proteomes" id="UP001146793"/>
    </source>
</evidence>
<name>A0AAV7Z5R4_9EUKA</name>
<dbReference type="InterPro" id="IPR042556">
    <property type="entry name" value="AZUL_sf"/>
</dbReference>
<dbReference type="FunFam" id="3.30.2410.10:FF:000003">
    <property type="entry name" value="probable E3 ubiquitin-protein ligase HERC4 isoform X1"/>
    <property type="match status" value="1"/>
</dbReference>
<evidence type="ECO:0000256" key="7">
    <source>
        <dbReference type="PROSITE-ProRule" id="PRU00104"/>
    </source>
</evidence>
<reference evidence="9" key="1">
    <citation type="submission" date="2022-08" db="EMBL/GenBank/DDBJ databases">
        <title>Novel sulphate-reducing endosymbionts in the free-living metamonad Anaeramoeba.</title>
        <authorList>
            <person name="Jerlstrom-Hultqvist J."/>
            <person name="Cepicka I."/>
            <person name="Gallot-Lavallee L."/>
            <person name="Salas-Leiva D."/>
            <person name="Curtis B.A."/>
            <person name="Zahonova K."/>
            <person name="Pipaliya S."/>
            <person name="Dacks J."/>
            <person name="Roger A.J."/>
        </authorList>
    </citation>
    <scope>NUCLEOTIDE SEQUENCE</scope>
    <source>
        <strain evidence="9">Busselton2</strain>
    </source>
</reference>
<dbReference type="FunFam" id="3.30.2160.10:FF:000004">
    <property type="entry name" value="probable E3 ubiquitin-protein ligase HERC4 isoform X1"/>
    <property type="match status" value="1"/>
</dbReference>
<dbReference type="SUPFAM" id="SSF56204">
    <property type="entry name" value="Hect, E3 ligase catalytic domain"/>
    <property type="match status" value="1"/>
</dbReference>
<gene>
    <name evidence="9" type="ORF">M0812_18442</name>
</gene>
<dbReference type="InterPro" id="IPR032353">
    <property type="entry name" value="AZUL"/>
</dbReference>
<dbReference type="Gene3D" id="6.10.130.10">
    <property type="entry name" value="Ubiquitin-protein ligase E3A, N-terminal zinc-binding domain (AZUL)"/>
    <property type="match status" value="1"/>
</dbReference>
<dbReference type="AlphaFoldDB" id="A0AAV7Z5R4"/>
<dbReference type="Pfam" id="PF16558">
    <property type="entry name" value="AZUL"/>
    <property type="match status" value="1"/>
</dbReference>
<dbReference type="Pfam" id="PF00632">
    <property type="entry name" value="HECT"/>
    <property type="match status" value="1"/>
</dbReference>
<comment type="catalytic activity">
    <reaction evidence="1">
        <text>S-ubiquitinyl-[E2 ubiquitin-conjugating enzyme]-L-cysteine + [acceptor protein]-L-lysine = [E2 ubiquitin-conjugating enzyme]-L-cysteine + N(6)-ubiquitinyl-[acceptor protein]-L-lysine.</text>
        <dbReference type="EC" id="2.3.2.26"/>
    </reaction>
</comment>
<dbReference type="InterPro" id="IPR000569">
    <property type="entry name" value="HECT_dom"/>
</dbReference>
<feature type="domain" description="HECT" evidence="8">
    <location>
        <begin position="392"/>
        <end position="721"/>
    </location>
</feature>
<keyword evidence="4" id="KW-0963">Cytoplasm</keyword>
<keyword evidence="5" id="KW-0808">Transferase</keyword>
<evidence type="ECO:0000256" key="3">
    <source>
        <dbReference type="ARBA" id="ARBA00012485"/>
    </source>
</evidence>
<dbReference type="CDD" id="cd00078">
    <property type="entry name" value="HECTc"/>
    <property type="match status" value="1"/>
</dbReference>
<evidence type="ECO:0000256" key="4">
    <source>
        <dbReference type="ARBA" id="ARBA00022490"/>
    </source>
</evidence>
<organism evidence="9 10">
    <name type="scientific">Anaeramoeba flamelloides</name>
    <dbReference type="NCBI Taxonomy" id="1746091"/>
    <lineage>
        <taxon>Eukaryota</taxon>
        <taxon>Metamonada</taxon>
        <taxon>Anaeramoebidae</taxon>
        <taxon>Anaeramoeba</taxon>
    </lineage>
</organism>
<evidence type="ECO:0000256" key="5">
    <source>
        <dbReference type="ARBA" id="ARBA00022679"/>
    </source>
</evidence>
<dbReference type="EC" id="2.3.2.26" evidence="3"/>
<sequence>MTENLEQKALKDNIQLWTKKYFQQLQNGCDNISCQNKYCRSCSFFIFSDLSTPNEFASQAFKLVYFYQDRVLCEIKEMKPSKFRIGKIRKIFESDERELLLVELIVSVLGTEDLDYSFSPIIPKKFKNSKESYYCRHLNKNDPGINLEEVIDAFKLILLVKGEFISESIYPAIEQQIQLLEKECHTTKSYSYIRRMSILFCFPIFLKKNYIKLFERLIKCYLELPKQAKQIFIGWCTNNFPTPFLTLLVNSLNQYISFNIFSQRHSVFPPSNSIFLSINILNDIFKLNLKRRKKIEIQLFYNIAINENFDLDDNYHNYVEEKFSYIDYPFLLNSGNKSSLLSFESRRIQEKSIQLNYINSFLDRQEFDPYYKMIIRRKNVVGDTINHLDRATKSELHKGLKIVFEGEDGVDEGGVKKEFFQIIIDQLFDPKYGMFVQNADTKETNFWFNKSYIGEMNSYKLIGTLLGLAIYNSVILGVRFPMTIYKKLLNQPLFLEDLIDYKPKLRKGLQQLLDFEGNVEETFVLTFQIVYKNVFGENVFVNLKKNGDKIPVTNENREEYVNLLVDWELNKSIEQQFKKFQLGFQLVCDSPLFSLIQPEELEALICGDREFDLVDLKTIVKYRDGFDRNSIQIKWIWEIMLNWDKERQRKFLSFCFGTDRVPIGGLIHLRFSIARGGPDSEILPKASTCYGILILPEYSSKEKLKSKLELAIENSEGFGLY</sequence>
<accession>A0AAV7Z5R4</accession>
<dbReference type="InterPro" id="IPR035983">
    <property type="entry name" value="Hect_E3_ubiquitin_ligase"/>
</dbReference>
<dbReference type="Gene3D" id="3.90.1750.10">
    <property type="entry name" value="Hect, E3 ligase catalytic domains"/>
    <property type="match status" value="1"/>
</dbReference>
<dbReference type="EMBL" id="JANTQA010000036">
    <property type="protein sequence ID" value="KAJ3436384.1"/>
    <property type="molecule type" value="Genomic_DNA"/>
</dbReference>
<protein>
    <recommendedName>
        <fullName evidence="3">HECT-type E3 ubiquitin transferase</fullName>
        <ecNumber evidence="3">2.3.2.26</ecNumber>
    </recommendedName>
</protein>
<dbReference type="PANTHER" id="PTHR45700:SF8">
    <property type="entry name" value="HECT-TYPE E3 UBIQUITIN TRANSFERASE"/>
    <property type="match status" value="1"/>
</dbReference>
<evidence type="ECO:0000259" key="8">
    <source>
        <dbReference type="PROSITE" id="PS50237"/>
    </source>
</evidence>